<dbReference type="GO" id="GO:0016020">
    <property type="term" value="C:membrane"/>
    <property type="evidence" value="ECO:0007669"/>
    <property type="project" value="TreeGrafter"/>
</dbReference>
<dbReference type="InterPro" id="IPR019734">
    <property type="entry name" value="TPR_rpt"/>
</dbReference>
<keyword evidence="1" id="KW-0677">Repeat</keyword>
<accession>A0A0A8Y7L4</accession>
<dbReference type="GO" id="GO:0072380">
    <property type="term" value="C:TRC complex"/>
    <property type="evidence" value="ECO:0007669"/>
    <property type="project" value="TreeGrafter"/>
</dbReference>
<proteinExistence type="predicted"/>
<dbReference type="PANTHER" id="PTHR45831">
    <property type="entry name" value="LD24721P"/>
    <property type="match status" value="1"/>
</dbReference>
<evidence type="ECO:0000256" key="2">
    <source>
        <dbReference type="ARBA" id="ARBA00022803"/>
    </source>
</evidence>
<organism evidence="4">
    <name type="scientific">Arundo donax</name>
    <name type="common">Giant reed</name>
    <name type="synonym">Donax arundinaceus</name>
    <dbReference type="NCBI Taxonomy" id="35708"/>
    <lineage>
        <taxon>Eukaryota</taxon>
        <taxon>Viridiplantae</taxon>
        <taxon>Streptophyta</taxon>
        <taxon>Embryophyta</taxon>
        <taxon>Tracheophyta</taxon>
        <taxon>Spermatophyta</taxon>
        <taxon>Magnoliopsida</taxon>
        <taxon>Liliopsida</taxon>
        <taxon>Poales</taxon>
        <taxon>Poaceae</taxon>
        <taxon>PACMAD clade</taxon>
        <taxon>Arundinoideae</taxon>
        <taxon>Arundineae</taxon>
        <taxon>Arundo</taxon>
    </lineage>
</organism>
<reference evidence="4" key="1">
    <citation type="submission" date="2014-09" db="EMBL/GenBank/DDBJ databases">
        <authorList>
            <person name="Magalhaes I.L.F."/>
            <person name="Oliveira U."/>
            <person name="Santos F.R."/>
            <person name="Vidigal T.H.D.A."/>
            <person name="Brescovit A.D."/>
            <person name="Santos A.J."/>
        </authorList>
    </citation>
    <scope>NUCLEOTIDE SEQUENCE</scope>
    <source>
        <tissue evidence="4">Shoot tissue taken approximately 20 cm above the soil surface</tissue>
    </source>
</reference>
<dbReference type="PROSITE" id="PS50005">
    <property type="entry name" value="TPR"/>
    <property type="match status" value="1"/>
</dbReference>
<feature type="repeat" description="TPR" evidence="3">
    <location>
        <begin position="7"/>
        <end position="40"/>
    </location>
</feature>
<reference evidence="4" key="2">
    <citation type="journal article" date="2015" name="Data Brief">
        <title>Shoot transcriptome of the giant reed, Arundo donax.</title>
        <authorList>
            <person name="Barrero R.A."/>
            <person name="Guerrero F.D."/>
            <person name="Moolhuijzen P."/>
            <person name="Goolsby J.A."/>
            <person name="Tidwell J."/>
            <person name="Bellgard S.E."/>
            <person name="Bellgard M.I."/>
        </authorList>
    </citation>
    <scope>NUCLEOTIDE SEQUENCE</scope>
    <source>
        <tissue evidence="4">Shoot tissue taken approximately 20 cm above the soil surface</tissue>
    </source>
</reference>
<dbReference type="Gene3D" id="1.25.40.10">
    <property type="entry name" value="Tetratricopeptide repeat domain"/>
    <property type="match status" value="1"/>
</dbReference>
<dbReference type="InterPro" id="IPR011990">
    <property type="entry name" value="TPR-like_helical_dom_sf"/>
</dbReference>
<dbReference type="SUPFAM" id="SSF48452">
    <property type="entry name" value="TPR-like"/>
    <property type="match status" value="1"/>
</dbReference>
<dbReference type="AlphaFoldDB" id="A0A0A8Y7L4"/>
<dbReference type="SMART" id="SM00028">
    <property type="entry name" value="TPR"/>
    <property type="match status" value="1"/>
</dbReference>
<protein>
    <submittedName>
        <fullName evidence="4">Uncharacterized protein</fullName>
    </submittedName>
</protein>
<dbReference type="GO" id="GO:0060090">
    <property type="term" value="F:molecular adaptor activity"/>
    <property type="evidence" value="ECO:0007669"/>
    <property type="project" value="TreeGrafter"/>
</dbReference>
<evidence type="ECO:0000256" key="3">
    <source>
        <dbReference type="PROSITE-ProRule" id="PRU00339"/>
    </source>
</evidence>
<dbReference type="PANTHER" id="PTHR45831:SF2">
    <property type="entry name" value="LD24721P"/>
    <property type="match status" value="1"/>
</dbReference>
<keyword evidence="2 3" id="KW-0802">TPR repeat</keyword>
<dbReference type="PROSITE" id="PS50293">
    <property type="entry name" value="TPR_REGION"/>
    <property type="match status" value="1"/>
</dbReference>
<dbReference type="Pfam" id="PF00515">
    <property type="entry name" value="TPR_1"/>
    <property type="match status" value="1"/>
</dbReference>
<evidence type="ECO:0000256" key="1">
    <source>
        <dbReference type="ARBA" id="ARBA00022737"/>
    </source>
</evidence>
<dbReference type="EMBL" id="GBRH01275764">
    <property type="protein sequence ID" value="JAD22131.1"/>
    <property type="molecule type" value="Transcribed_RNA"/>
</dbReference>
<dbReference type="InterPro" id="IPR047150">
    <property type="entry name" value="SGT"/>
</dbReference>
<sequence>MMRPGWSKAWYREGAALSLLKKYREAAAAFEKALKLDPASDEIKKALREAKEYIRKAAPSGEQNP</sequence>
<dbReference type="GO" id="GO:0006620">
    <property type="term" value="P:post-translational protein targeting to endoplasmic reticulum membrane"/>
    <property type="evidence" value="ECO:0007669"/>
    <property type="project" value="TreeGrafter"/>
</dbReference>
<evidence type="ECO:0000313" key="4">
    <source>
        <dbReference type="EMBL" id="JAD22131.1"/>
    </source>
</evidence>
<name>A0A0A8Y7L4_ARUDO</name>